<dbReference type="PRINTS" id="PR00081">
    <property type="entry name" value="GDHRDH"/>
</dbReference>
<evidence type="ECO:0000256" key="1">
    <source>
        <dbReference type="ARBA" id="ARBA00006484"/>
    </source>
</evidence>
<evidence type="ECO:0000313" key="5">
    <source>
        <dbReference type="EMBL" id="MCS0633862.1"/>
    </source>
</evidence>
<sequence>MADLNASTSTSTSIAAQPALDALPDPAPDPIRWQRPLHGRVALVTGAASGLGAALAAVLAAEGCDLVAADIRADALQMAMPALLGHGVRASALALDVGDPGAARAAIERCVATMGRIDILVNNAGTDVTLPLSDLSEQDWLRVINTNLNGPFLLAKHAAAHMRSQGGGDIVNVTSTAAKRAWPNASAYHASKWGLLGLSHALHAELRPHGIRVTAVVAGGMRTPFLLDRFPDLDPTRLQDPASVAQAIRHALLLPRESVIAELTVLPMQETSWP</sequence>
<evidence type="ECO:0000256" key="2">
    <source>
        <dbReference type="ARBA" id="ARBA00023002"/>
    </source>
</evidence>
<reference evidence="5" key="1">
    <citation type="submission" date="2022-08" db="EMBL/GenBank/DDBJ databases">
        <title>Reclassification of Massilia species as members of the genera Telluria, Duganella, Pseudoduganella, Mokoshia gen. nov. and Zemynaea gen. nov. using orthogonal and non-orthogonal genome-based approaches.</title>
        <authorList>
            <person name="Bowman J.P."/>
        </authorList>
    </citation>
    <scope>NUCLEOTIDE SEQUENCE</scope>
    <source>
        <strain evidence="5">LMG 11547</strain>
    </source>
</reference>
<evidence type="ECO:0000256" key="3">
    <source>
        <dbReference type="RuleBase" id="RU000363"/>
    </source>
</evidence>
<dbReference type="SUPFAM" id="SSF51735">
    <property type="entry name" value="NAD(P)-binding Rossmann-fold domains"/>
    <property type="match status" value="1"/>
</dbReference>
<protein>
    <submittedName>
        <fullName evidence="5">SDR family oxidoreductase</fullName>
    </submittedName>
</protein>
<comment type="caution">
    <text evidence="5">The sequence shown here is derived from an EMBL/GenBank/DDBJ whole genome shotgun (WGS) entry which is preliminary data.</text>
</comment>
<dbReference type="InterPro" id="IPR036291">
    <property type="entry name" value="NAD(P)-bd_dom_sf"/>
</dbReference>
<evidence type="ECO:0000256" key="4">
    <source>
        <dbReference type="SAM" id="MobiDB-lite"/>
    </source>
</evidence>
<dbReference type="Proteomes" id="UP001165263">
    <property type="component" value="Unassembled WGS sequence"/>
</dbReference>
<dbReference type="CDD" id="cd05233">
    <property type="entry name" value="SDR_c"/>
    <property type="match status" value="1"/>
</dbReference>
<keyword evidence="6" id="KW-1185">Reference proteome</keyword>
<accession>A0ABT2C8X4</accession>
<gene>
    <name evidence="5" type="ORF">NX786_31450</name>
</gene>
<dbReference type="InterPro" id="IPR002347">
    <property type="entry name" value="SDR_fam"/>
</dbReference>
<evidence type="ECO:0000313" key="6">
    <source>
        <dbReference type="Proteomes" id="UP001165263"/>
    </source>
</evidence>
<dbReference type="Pfam" id="PF00106">
    <property type="entry name" value="adh_short"/>
    <property type="match status" value="1"/>
</dbReference>
<organism evidence="5 6">
    <name type="scientific">Telluria mixta</name>
    <dbReference type="NCBI Taxonomy" id="34071"/>
    <lineage>
        <taxon>Bacteria</taxon>
        <taxon>Pseudomonadati</taxon>
        <taxon>Pseudomonadota</taxon>
        <taxon>Betaproteobacteria</taxon>
        <taxon>Burkholderiales</taxon>
        <taxon>Oxalobacteraceae</taxon>
        <taxon>Telluria group</taxon>
        <taxon>Telluria</taxon>
    </lineage>
</organism>
<dbReference type="Gene3D" id="3.40.50.720">
    <property type="entry name" value="NAD(P)-binding Rossmann-like Domain"/>
    <property type="match status" value="1"/>
</dbReference>
<comment type="similarity">
    <text evidence="1 3">Belongs to the short-chain dehydrogenases/reductases (SDR) family.</text>
</comment>
<dbReference type="PANTHER" id="PTHR44196">
    <property type="entry name" value="DEHYDROGENASE/REDUCTASE SDR FAMILY MEMBER 7B"/>
    <property type="match status" value="1"/>
</dbReference>
<name>A0ABT2C8X4_9BURK</name>
<keyword evidence="2" id="KW-0560">Oxidoreductase</keyword>
<dbReference type="EMBL" id="JANUHC010000018">
    <property type="protein sequence ID" value="MCS0633862.1"/>
    <property type="molecule type" value="Genomic_DNA"/>
</dbReference>
<dbReference type="PRINTS" id="PR00080">
    <property type="entry name" value="SDRFAMILY"/>
</dbReference>
<dbReference type="RefSeq" id="WP_259452803.1">
    <property type="nucleotide sequence ID" value="NZ_CP119520.1"/>
</dbReference>
<feature type="compositionally biased region" description="Low complexity" evidence="4">
    <location>
        <begin position="7"/>
        <end position="24"/>
    </location>
</feature>
<feature type="region of interest" description="Disordered" evidence="4">
    <location>
        <begin position="1"/>
        <end position="28"/>
    </location>
</feature>
<dbReference type="PANTHER" id="PTHR44196:SF1">
    <property type="entry name" value="DEHYDROGENASE_REDUCTASE SDR FAMILY MEMBER 7B"/>
    <property type="match status" value="1"/>
</dbReference>
<proteinExistence type="inferred from homology"/>